<evidence type="ECO:0000313" key="2">
    <source>
        <dbReference type="Proteomes" id="UP000094385"/>
    </source>
</evidence>
<dbReference type="Proteomes" id="UP000094385">
    <property type="component" value="Unassembled WGS sequence"/>
</dbReference>
<organism evidence="1 2">
    <name type="scientific">Lipomyces starkeyi NRRL Y-11557</name>
    <dbReference type="NCBI Taxonomy" id="675824"/>
    <lineage>
        <taxon>Eukaryota</taxon>
        <taxon>Fungi</taxon>
        <taxon>Dikarya</taxon>
        <taxon>Ascomycota</taxon>
        <taxon>Saccharomycotina</taxon>
        <taxon>Lipomycetes</taxon>
        <taxon>Lipomycetales</taxon>
        <taxon>Lipomycetaceae</taxon>
        <taxon>Lipomyces</taxon>
    </lineage>
</organism>
<sequence>MAKQMFIIGSLDIKQHRSGQGSITLGGYFHFTLSLMLRLVRKFVLSMLDCVPFTLFSFTFALERPLEVY</sequence>
<keyword evidence="2" id="KW-1185">Reference proteome</keyword>
<reference evidence="1 2" key="1">
    <citation type="journal article" date="2016" name="Proc. Natl. Acad. Sci. U.S.A.">
        <title>Comparative genomics of biotechnologically important yeasts.</title>
        <authorList>
            <person name="Riley R."/>
            <person name="Haridas S."/>
            <person name="Wolfe K.H."/>
            <person name="Lopes M.R."/>
            <person name="Hittinger C.T."/>
            <person name="Goeker M."/>
            <person name="Salamov A.A."/>
            <person name="Wisecaver J.H."/>
            <person name="Long T.M."/>
            <person name="Calvey C.H."/>
            <person name="Aerts A.L."/>
            <person name="Barry K.W."/>
            <person name="Choi C."/>
            <person name="Clum A."/>
            <person name="Coughlan A.Y."/>
            <person name="Deshpande S."/>
            <person name="Douglass A.P."/>
            <person name="Hanson S.J."/>
            <person name="Klenk H.-P."/>
            <person name="LaButti K.M."/>
            <person name="Lapidus A."/>
            <person name="Lindquist E.A."/>
            <person name="Lipzen A.M."/>
            <person name="Meier-Kolthoff J.P."/>
            <person name="Ohm R.A."/>
            <person name="Otillar R.P."/>
            <person name="Pangilinan J.L."/>
            <person name="Peng Y."/>
            <person name="Rokas A."/>
            <person name="Rosa C.A."/>
            <person name="Scheuner C."/>
            <person name="Sibirny A.A."/>
            <person name="Slot J.C."/>
            <person name="Stielow J.B."/>
            <person name="Sun H."/>
            <person name="Kurtzman C.P."/>
            <person name="Blackwell M."/>
            <person name="Grigoriev I.V."/>
            <person name="Jeffries T.W."/>
        </authorList>
    </citation>
    <scope>NUCLEOTIDE SEQUENCE [LARGE SCALE GENOMIC DNA]</scope>
    <source>
        <strain evidence="1 2">NRRL Y-11557</strain>
    </source>
</reference>
<proteinExistence type="predicted"/>
<dbReference type="EMBL" id="KV454303">
    <property type="protein sequence ID" value="ODQ69578.1"/>
    <property type="molecule type" value="Genomic_DNA"/>
</dbReference>
<name>A0A1E3PWB4_LIPST</name>
<dbReference type="AlphaFoldDB" id="A0A1E3PWB4"/>
<evidence type="ECO:0000313" key="1">
    <source>
        <dbReference type="EMBL" id="ODQ69578.1"/>
    </source>
</evidence>
<gene>
    <name evidence="1" type="ORF">LIPSTDRAFT_107810</name>
</gene>
<protein>
    <submittedName>
        <fullName evidence="1">Uncharacterized protein</fullName>
    </submittedName>
</protein>
<accession>A0A1E3PWB4</accession>